<dbReference type="AlphaFoldDB" id="A0AAD6WZS0"/>
<keyword evidence="1" id="KW-0732">Signal</keyword>
<gene>
    <name evidence="2" type="ORF">C8F04DRAFT_1111345</name>
</gene>
<protein>
    <recommendedName>
        <fullName evidence="4">Secreted protein</fullName>
    </recommendedName>
</protein>
<organism evidence="2 3">
    <name type="scientific">Mycena alexandri</name>
    <dbReference type="NCBI Taxonomy" id="1745969"/>
    <lineage>
        <taxon>Eukaryota</taxon>
        <taxon>Fungi</taxon>
        <taxon>Dikarya</taxon>
        <taxon>Basidiomycota</taxon>
        <taxon>Agaricomycotina</taxon>
        <taxon>Agaricomycetes</taxon>
        <taxon>Agaricomycetidae</taxon>
        <taxon>Agaricales</taxon>
        <taxon>Marasmiineae</taxon>
        <taxon>Mycenaceae</taxon>
        <taxon>Mycena</taxon>
    </lineage>
</organism>
<comment type="caution">
    <text evidence="2">The sequence shown here is derived from an EMBL/GenBank/DDBJ whole genome shotgun (WGS) entry which is preliminary data.</text>
</comment>
<dbReference type="EMBL" id="JARJCM010000083">
    <property type="protein sequence ID" value="KAJ7031252.1"/>
    <property type="molecule type" value="Genomic_DNA"/>
</dbReference>
<evidence type="ECO:0000313" key="2">
    <source>
        <dbReference type="EMBL" id="KAJ7031252.1"/>
    </source>
</evidence>
<proteinExistence type="predicted"/>
<feature type="signal peptide" evidence="1">
    <location>
        <begin position="1"/>
        <end position="17"/>
    </location>
</feature>
<evidence type="ECO:0000256" key="1">
    <source>
        <dbReference type="SAM" id="SignalP"/>
    </source>
</evidence>
<sequence length="119" mass="12834">MSLILMMLLAVSDPSSAPCFSHFALPTSLGCRFMRHLKSHLLSPLTTVVIISLRLGEILSTSSAPSRRLDPHARRRCEQGECTHVPCDLGALNSLHTPESQIQSASASLISLIRISVSG</sequence>
<evidence type="ECO:0008006" key="4">
    <source>
        <dbReference type="Google" id="ProtNLM"/>
    </source>
</evidence>
<evidence type="ECO:0000313" key="3">
    <source>
        <dbReference type="Proteomes" id="UP001218188"/>
    </source>
</evidence>
<feature type="chain" id="PRO_5042118756" description="Secreted protein" evidence="1">
    <location>
        <begin position="18"/>
        <end position="119"/>
    </location>
</feature>
<keyword evidence="3" id="KW-1185">Reference proteome</keyword>
<accession>A0AAD6WZS0</accession>
<name>A0AAD6WZS0_9AGAR</name>
<dbReference type="Proteomes" id="UP001218188">
    <property type="component" value="Unassembled WGS sequence"/>
</dbReference>
<reference evidence="2" key="1">
    <citation type="submission" date="2023-03" db="EMBL/GenBank/DDBJ databases">
        <title>Massive genome expansion in bonnet fungi (Mycena s.s.) driven by repeated elements and novel gene families across ecological guilds.</title>
        <authorList>
            <consortium name="Lawrence Berkeley National Laboratory"/>
            <person name="Harder C.B."/>
            <person name="Miyauchi S."/>
            <person name="Viragh M."/>
            <person name="Kuo A."/>
            <person name="Thoen E."/>
            <person name="Andreopoulos B."/>
            <person name="Lu D."/>
            <person name="Skrede I."/>
            <person name="Drula E."/>
            <person name="Henrissat B."/>
            <person name="Morin E."/>
            <person name="Kohler A."/>
            <person name="Barry K."/>
            <person name="LaButti K."/>
            <person name="Morin E."/>
            <person name="Salamov A."/>
            <person name="Lipzen A."/>
            <person name="Mereny Z."/>
            <person name="Hegedus B."/>
            <person name="Baldrian P."/>
            <person name="Stursova M."/>
            <person name="Weitz H."/>
            <person name="Taylor A."/>
            <person name="Grigoriev I.V."/>
            <person name="Nagy L.G."/>
            <person name="Martin F."/>
            <person name="Kauserud H."/>
        </authorList>
    </citation>
    <scope>NUCLEOTIDE SEQUENCE</scope>
    <source>
        <strain evidence="2">CBHHK200</strain>
    </source>
</reference>